<dbReference type="Gramene" id="evm.model.03.469">
    <property type="protein sequence ID" value="cds.evm.model.03.469"/>
    <property type="gene ID" value="evm.TU.03.469"/>
</dbReference>
<dbReference type="AlphaFoldDB" id="A0A803P961"/>
<keyword evidence="4" id="KW-1185">Reference proteome</keyword>
<dbReference type="InterPro" id="IPR039537">
    <property type="entry name" value="Retrotran_Ty1/copia-like"/>
</dbReference>
<evidence type="ECO:0000259" key="2">
    <source>
        <dbReference type="PROSITE" id="PS50994"/>
    </source>
</evidence>
<dbReference type="Gene3D" id="3.30.420.10">
    <property type="entry name" value="Ribonuclease H-like superfamily/Ribonuclease H"/>
    <property type="match status" value="1"/>
</dbReference>
<evidence type="ECO:0000313" key="4">
    <source>
        <dbReference type="Proteomes" id="UP000596661"/>
    </source>
</evidence>
<protein>
    <recommendedName>
        <fullName evidence="2">Integrase catalytic domain-containing protein</fullName>
    </recommendedName>
</protein>
<dbReference type="PANTHER" id="PTHR42648:SF26">
    <property type="entry name" value="INTEGRASE CATALYTIC DOMAIN-CONTAINING PROTEIN"/>
    <property type="match status" value="1"/>
</dbReference>
<dbReference type="Proteomes" id="UP000596661">
    <property type="component" value="Chromosome 3"/>
</dbReference>
<dbReference type="EnsemblPlants" id="evm.model.03.469">
    <property type="protein sequence ID" value="cds.evm.model.03.469"/>
    <property type="gene ID" value="evm.TU.03.469"/>
</dbReference>
<name>A0A803P961_CANSA</name>
<evidence type="ECO:0000313" key="3">
    <source>
        <dbReference type="EnsemblPlants" id="cds.evm.model.03.469"/>
    </source>
</evidence>
<proteinExistence type="predicted"/>
<dbReference type="InterPro" id="IPR001584">
    <property type="entry name" value="Integrase_cat-core"/>
</dbReference>
<dbReference type="GO" id="GO:0003676">
    <property type="term" value="F:nucleic acid binding"/>
    <property type="evidence" value="ECO:0007669"/>
    <property type="project" value="InterPro"/>
</dbReference>
<dbReference type="PROSITE" id="PS50994">
    <property type="entry name" value="INTEGRASE"/>
    <property type="match status" value="1"/>
</dbReference>
<dbReference type="SUPFAM" id="SSF53098">
    <property type="entry name" value="Ribonuclease H-like"/>
    <property type="match status" value="1"/>
</dbReference>
<dbReference type="EMBL" id="UZAU01000257">
    <property type="status" value="NOT_ANNOTATED_CDS"/>
    <property type="molecule type" value="Genomic_DNA"/>
</dbReference>
<feature type="region of interest" description="Disordered" evidence="1">
    <location>
        <begin position="111"/>
        <end position="136"/>
    </location>
</feature>
<dbReference type="InterPro" id="IPR036397">
    <property type="entry name" value="RNaseH_sf"/>
</dbReference>
<reference evidence="3" key="2">
    <citation type="submission" date="2021-03" db="UniProtKB">
        <authorList>
            <consortium name="EnsemblPlants"/>
        </authorList>
    </citation>
    <scope>IDENTIFICATION</scope>
</reference>
<feature type="compositionally biased region" description="Low complexity" evidence="1">
    <location>
        <begin position="118"/>
        <end position="131"/>
    </location>
</feature>
<reference evidence="3" key="1">
    <citation type="submission" date="2018-11" db="EMBL/GenBank/DDBJ databases">
        <authorList>
            <person name="Grassa J C."/>
        </authorList>
    </citation>
    <scope>NUCLEOTIDE SEQUENCE [LARGE SCALE GENOMIC DNA]</scope>
</reference>
<accession>A0A803P961</accession>
<dbReference type="GO" id="GO:0015074">
    <property type="term" value="P:DNA integration"/>
    <property type="evidence" value="ECO:0007669"/>
    <property type="project" value="InterPro"/>
</dbReference>
<evidence type="ECO:0000256" key="1">
    <source>
        <dbReference type="SAM" id="MobiDB-lite"/>
    </source>
</evidence>
<dbReference type="InterPro" id="IPR012337">
    <property type="entry name" value="RNaseH-like_sf"/>
</dbReference>
<feature type="domain" description="Integrase catalytic" evidence="2">
    <location>
        <begin position="1"/>
        <end position="114"/>
    </location>
</feature>
<dbReference type="PANTHER" id="PTHR42648">
    <property type="entry name" value="TRANSPOSASE, PUTATIVE-RELATED"/>
    <property type="match status" value="1"/>
</dbReference>
<sequence length="227" mass="25354">MFQIFKAEVELQLGTKLKSLQTDWGGEYRSFIPFLNQLGVIHRHPCPTTHEQNGLAERKHRHIVENGLTLLAHASMPLMRLFELLCTFTTAENVSQSQSPVPIPLPETLPESQPVVPNNSTTISNSSSGNIHPMKTRAKSCISKPKTYMTKYAKDLLCKAKMQEVKSISTPMTSGLKLSPYGSDPVEDPKLYRSVVGALQYLTITRPEIAYSVNKVCQFMQNPSQAH</sequence>
<organism evidence="3 4">
    <name type="scientific">Cannabis sativa</name>
    <name type="common">Hemp</name>
    <name type="synonym">Marijuana</name>
    <dbReference type="NCBI Taxonomy" id="3483"/>
    <lineage>
        <taxon>Eukaryota</taxon>
        <taxon>Viridiplantae</taxon>
        <taxon>Streptophyta</taxon>
        <taxon>Embryophyta</taxon>
        <taxon>Tracheophyta</taxon>
        <taxon>Spermatophyta</taxon>
        <taxon>Magnoliopsida</taxon>
        <taxon>eudicotyledons</taxon>
        <taxon>Gunneridae</taxon>
        <taxon>Pentapetalae</taxon>
        <taxon>rosids</taxon>
        <taxon>fabids</taxon>
        <taxon>Rosales</taxon>
        <taxon>Cannabaceae</taxon>
        <taxon>Cannabis</taxon>
    </lineage>
</organism>